<keyword evidence="4" id="KW-0804">Transcription</keyword>
<dbReference type="InterPro" id="IPR036390">
    <property type="entry name" value="WH_DNA-bd_sf"/>
</dbReference>
<keyword evidence="1" id="KW-0805">Transcription regulation</keyword>
<dbReference type="InterPro" id="IPR014710">
    <property type="entry name" value="RmlC-like_jellyroll"/>
</dbReference>
<dbReference type="InterPro" id="IPR050397">
    <property type="entry name" value="Env_Response_Regulators"/>
</dbReference>
<keyword evidence="7" id="KW-1185">Reference proteome</keyword>
<dbReference type="Gene3D" id="2.60.120.10">
    <property type="entry name" value="Jelly Rolls"/>
    <property type="match status" value="1"/>
</dbReference>
<dbReference type="Gene3D" id="1.10.10.10">
    <property type="entry name" value="Winged helix-like DNA-binding domain superfamily/Winged helix DNA-binding domain"/>
    <property type="match status" value="1"/>
</dbReference>
<reference evidence="6" key="1">
    <citation type="submission" date="2020-09" db="EMBL/GenBank/DDBJ databases">
        <title>A novel bacterium of genus Paenibacillus, isolated from South China Sea.</title>
        <authorList>
            <person name="Huang H."/>
            <person name="Mo K."/>
            <person name="Hu Y."/>
        </authorList>
    </citation>
    <scope>NUCLEOTIDE SEQUENCE</scope>
    <source>
        <strain evidence="6">IB182493</strain>
    </source>
</reference>
<evidence type="ECO:0000256" key="1">
    <source>
        <dbReference type="ARBA" id="ARBA00023015"/>
    </source>
</evidence>
<dbReference type="SUPFAM" id="SSF46785">
    <property type="entry name" value="Winged helix' DNA-binding domain"/>
    <property type="match status" value="1"/>
</dbReference>
<dbReference type="PANTHER" id="PTHR24567:SF74">
    <property type="entry name" value="HTH-TYPE TRANSCRIPTIONAL REGULATOR ARCR"/>
    <property type="match status" value="1"/>
</dbReference>
<gene>
    <name evidence="6" type="ORF">IDH41_19765</name>
</gene>
<sequence length="224" mass="24670">MNETQIDRIASLFPCFAGVPGDGWASAEIVTAGPGTPHAVREGRMLRHAMFMMSGAIRVYKISPAGREITLYRVRGGQCCVLMMASILGETEYEASVSVEADTDVLLLPVPLFRSWIDLYKPVRQYVYKQIVERMTNVTKLLEDIAFRPVPSRLAEYLLEASADPRLPSLPVTHEMLAIELGTAREVVSRILKDFATQGAIALGRGRITVTDRGILIAIAEHAV</sequence>
<evidence type="ECO:0000256" key="2">
    <source>
        <dbReference type="ARBA" id="ARBA00023125"/>
    </source>
</evidence>
<dbReference type="GO" id="GO:0003700">
    <property type="term" value="F:DNA-binding transcription factor activity"/>
    <property type="evidence" value="ECO:0007669"/>
    <property type="project" value="TreeGrafter"/>
</dbReference>
<proteinExistence type="predicted"/>
<dbReference type="InterPro" id="IPR018490">
    <property type="entry name" value="cNMP-bd_dom_sf"/>
</dbReference>
<dbReference type="PROSITE" id="PS51063">
    <property type="entry name" value="HTH_CRP_2"/>
    <property type="match status" value="1"/>
</dbReference>
<dbReference type="SUPFAM" id="SSF51206">
    <property type="entry name" value="cAMP-binding domain-like"/>
    <property type="match status" value="1"/>
</dbReference>
<dbReference type="InterPro" id="IPR036388">
    <property type="entry name" value="WH-like_DNA-bd_sf"/>
</dbReference>
<organism evidence="6 7">
    <name type="scientific">Paenibacillus arenilitoris</name>
    <dbReference type="NCBI Taxonomy" id="2772299"/>
    <lineage>
        <taxon>Bacteria</taxon>
        <taxon>Bacillati</taxon>
        <taxon>Bacillota</taxon>
        <taxon>Bacilli</taxon>
        <taxon>Bacillales</taxon>
        <taxon>Paenibacillaceae</taxon>
        <taxon>Paenibacillus</taxon>
    </lineage>
</organism>
<dbReference type="Proteomes" id="UP000632125">
    <property type="component" value="Unassembled WGS sequence"/>
</dbReference>
<accession>A0A927CNV4</accession>
<evidence type="ECO:0000259" key="5">
    <source>
        <dbReference type="PROSITE" id="PS51063"/>
    </source>
</evidence>
<feature type="domain" description="HTH crp-type" evidence="5">
    <location>
        <begin position="148"/>
        <end position="214"/>
    </location>
</feature>
<dbReference type="InterPro" id="IPR000595">
    <property type="entry name" value="cNMP-bd_dom"/>
</dbReference>
<dbReference type="GO" id="GO:0003677">
    <property type="term" value="F:DNA binding"/>
    <property type="evidence" value="ECO:0007669"/>
    <property type="project" value="UniProtKB-KW"/>
</dbReference>
<dbReference type="RefSeq" id="WP_190864072.1">
    <property type="nucleotide sequence ID" value="NZ_JACXIY010000024.1"/>
</dbReference>
<dbReference type="InterPro" id="IPR012318">
    <property type="entry name" value="HTH_CRP"/>
</dbReference>
<dbReference type="CDD" id="cd00038">
    <property type="entry name" value="CAP_ED"/>
    <property type="match status" value="1"/>
</dbReference>
<dbReference type="SMART" id="SM00419">
    <property type="entry name" value="HTH_CRP"/>
    <property type="match status" value="1"/>
</dbReference>
<evidence type="ECO:0000256" key="3">
    <source>
        <dbReference type="ARBA" id="ARBA00023159"/>
    </source>
</evidence>
<keyword evidence="3" id="KW-0010">Activator</keyword>
<evidence type="ECO:0000256" key="4">
    <source>
        <dbReference type="ARBA" id="ARBA00023163"/>
    </source>
</evidence>
<protein>
    <submittedName>
        <fullName evidence="6">Crp/Fnr family transcriptional regulator</fullName>
    </submittedName>
</protein>
<dbReference type="Pfam" id="PF13545">
    <property type="entry name" value="HTH_Crp_2"/>
    <property type="match status" value="1"/>
</dbReference>
<name>A0A927CNV4_9BACL</name>
<dbReference type="AlphaFoldDB" id="A0A927CNV4"/>
<dbReference type="CDD" id="cd00092">
    <property type="entry name" value="HTH_CRP"/>
    <property type="match status" value="1"/>
</dbReference>
<dbReference type="PANTHER" id="PTHR24567">
    <property type="entry name" value="CRP FAMILY TRANSCRIPTIONAL REGULATORY PROTEIN"/>
    <property type="match status" value="1"/>
</dbReference>
<evidence type="ECO:0000313" key="7">
    <source>
        <dbReference type="Proteomes" id="UP000632125"/>
    </source>
</evidence>
<dbReference type="GO" id="GO:0005829">
    <property type="term" value="C:cytosol"/>
    <property type="evidence" value="ECO:0007669"/>
    <property type="project" value="TreeGrafter"/>
</dbReference>
<evidence type="ECO:0000313" key="6">
    <source>
        <dbReference type="EMBL" id="MBD2870825.1"/>
    </source>
</evidence>
<dbReference type="EMBL" id="JACXIY010000024">
    <property type="protein sequence ID" value="MBD2870825.1"/>
    <property type="molecule type" value="Genomic_DNA"/>
</dbReference>
<keyword evidence="2" id="KW-0238">DNA-binding</keyword>
<comment type="caution">
    <text evidence="6">The sequence shown here is derived from an EMBL/GenBank/DDBJ whole genome shotgun (WGS) entry which is preliminary data.</text>
</comment>
<dbReference type="Pfam" id="PF00027">
    <property type="entry name" value="cNMP_binding"/>
    <property type="match status" value="1"/>
</dbReference>